<evidence type="ECO:0000313" key="8">
    <source>
        <dbReference type="Proteomes" id="UP000054270"/>
    </source>
</evidence>
<sequence>MDTVSAAQECSKKLERLRNLPKELVQAEFELTIPPELAPSALFWEPYTQDQKITGYMACLLLWEVSSGCLVPQEFQLQSTIALTSGKDCLVDIGTGYGKTICMILPCLLAPRTISMIVSPLKHLQDLQVREFEHYYIKTVAINEDTPSDLDLWQNIAHGVFSAILVQPEQLAMHQGHMPRLACLIAKDRKFMQSIKILHVDEAHFIYSAGLAHYGLPAFHLAWSRLGELRVKLGKDLTVQALSGTQPPHIKKAIKDSLLFTEGKLHSIKLSSNHPNMAYATHPIVGELSDFRNLDFLIPDLYPEGYIPPKTLVFHDSKEIATGTSRYTSLRFPEHLRDQGMIKHYHGTMSQEYLTSTFDDFSDPNGKCRILHGLDISAIDIVIQYGIPREVPTTLQRGGRCGRDLRRDALFLIMYEIWAIMVEPDASIDTTNDPDHPNVVKLEVHSSKRDRTGCAIIAIIQSIICLCLLFAQYLWDDSADATVFTTPYGCCDRHPETNFHIRHYFKGRFLYEQGFDLYYGNIDEPDRQKIVLLESRNRRKASPKTQPTKHHAELVKHLRDWHQTAWKNDPAHCVRHILWIINDKDIIKLSKVEPKQLTTEDHIVNTLSQTEEWRREWATQILTIISSYDLELGLIKSAVEARKKRAKADDIRSAFQEETSRIEEQARQEAICQFREENIACGGHAPVPHTLSQPGAMVLQTLPLNLPTGPRHSTRARNVTKK</sequence>
<dbReference type="PANTHER" id="PTHR13710">
    <property type="entry name" value="DNA HELICASE RECQ FAMILY MEMBER"/>
    <property type="match status" value="1"/>
</dbReference>
<dbReference type="EMBL" id="KN817555">
    <property type="protein sequence ID" value="KJA21728.1"/>
    <property type="molecule type" value="Genomic_DNA"/>
</dbReference>
<dbReference type="GO" id="GO:0000724">
    <property type="term" value="P:double-strand break repair via homologous recombination"/>
    <property type="evidence" value="ECO:0007669"/>
    <property type="project" value="TreeGrafter"/>
</dbReference>
<dbReference type="InterPro" id="IPR001650">
    <property type="entry name" value="Helicase_C-like"/>
</dbReference>
<dbReference type="GO" id="GO:0003676">
    <property type="term" value="F:nucleic acid binding"/>
    <property type="evidence" value="ECO:0007669"/>
    <property type="project" value="InterPro"/>
</dbReference>
<dbReference type="Proteomes" id="UP000054270">
    <property type="component" value="Unassembled WGS sequence"/>
</dbReference>
<evidence type="ECO:0000256" key="1">
    <source>
        <dbReference type="ARBA" id="ARBA00005446"/>
    </source>
</evidence>
<dbReference type="Pfam" id="PF00271">
    <property type="entry name" value="Helicase_C"/>
    <property type="match status" value="1"/>
</dbReference>
<protein>
    <recommendedName>
        <fullName evidence="5">DNA 3'-5' helicase</fullName>
        <ecNumber evidence="5">5.6.2.4</ecNumber>
    </recommendedName>
</protein>
<dbReference type="STRING" id="945553.A0A0D2MDX1"/>
<dbReference type="GO" id="GO:0005694">
    <property type="term" value="C:chromosome"/>
    <property type="evidence" value="ECO:0007669"/>
    <property type="project" value="TreeGrafter"/>
</dbReference>
<name>A0A0D2MDX1_HYPSF</name>
<evidence type="ECO:0000259" key="6">
    <source>
        <dbReference type="PROSITE" id="PS51192"/>
    </source>
</evidence>
<organism evidence="7 8">
    <name type="scientific">Hypholoma sublateritium (strain FD-334 SS-4)</name>
    <dbReference type="NCBI Taxonomy" id="945553"/>
    <lineage>
        <taxon>Eukaryota</taxon>
        <taxon>Fungi</taxon>
        <taxon>Dikarya</taxon>
        <taxon>Basidiomycota</taxon>
        <taxon>Agaricomycotina</taxon>
        <taxon>Agaricomycetes</taxon>
        <taxon>Agaricomycetidae</taxon>
        <taxon>Agaricales</taxon>
        <taxon>Agaricineae</taxon>
        <taxon>Strophariaceae</taxon>
        <taxon>Hypholoma</taxon>
    </lineage>
</organism>
<dbReference type="Pfam" id="PF00270">
    <property type="entry name" value="DEAD"/>
    <property type="match status" value="1"/>
</dbReference>
<dbReference type="PANTHER" id="PTHR13710:SF154">
    <property type="entry name" value="RECQ HELICASE, PUTATIVE (AFU_ORTHOLOGUE AFUA_6G14720)-RELATED"/>
    <property type="match status" value="1"/>
</dbReference>
<dbReference type="OrthoDB" id="3208129at2759"/>
<proteinExistence type="inferred from homology"/>
<dbReference type="InterPro" id="IPR014001">
    <property type="entry name" value="Helicase_ATP-bd"/>
</dbReference>
<dbReference type="SMART" id="SM00487">
    <property type="entry name" value="DEXDc"/>
    <property type="match status" value="1"/>
</dbReference>
<evidence type="ECO:0000256" key="3">
    <source>
        <dbReference type="ARBA" id="ARBA00022840"/>
    </source>
</evidence>
<evidence type="ECO:0000256" key="5">
    <source>
        <dbReference type="ARBA" id="ARBA00034808"/>
    </source>
</evidence>
<comment type="catalytic activity">
    <reaction evidence="4">
        <text>Couples ATP hydrolysis with the unwinding of duplex DNA by translocating in the 3'-5' direction.</text>
        <dbReference type="EC" id="5.6.2.4"/>
    </reaction>
</comment>
<dbReference type="AlphaFoldDB" id="A0A0D2MDX1"/>
<dbReference type="PROSITE" id="PS51192">
    <property type="entry name" value="HELICASE_ATP_BIND_1"/>
    <property type="match status" value="1"/>
</dbReference>
<dbReference type="SUPFAM" id="SSF52540">
    <property type="entry name" value="P-loop containing nucleoside triphosphate hydrolases"/>
    <property type="match status" value="1"/>
</dbReference>
<dbReference type="GO" id="GO:0005737">
    <property type="term" value="C:cytoplasm"/>
    <property type="evidence" value="ECO:0007669"/>
    <property type="project" value="TreeGrafter"/>
</dbReference>
<keyword evidence="3" id="KW-0067">ATP-binding</keyword>
<reference evidence="8" key="1">
    <citation type="submission" date="2014-04" db="EMBL/GenBank/DDBJ databases">
        <title>Evolutionary Origins and Diversification of the Mycorrhizal Mutualists.</title>
        <authorList>
            <consortium name="DOE Joint Genome Institute"/>
            <consortium name="Mycorrhizal Genomics Consortium"/>
            <person name="Kohler A."/>
            <person name="Kuo A."/>
            <person name="Nagy L.G."/>
            <person name="Floudas D."/>
            <person name="Copeland A."/>
            <person name="Barry K.W."/>
            <person name="Cichocki N."/>
            <person name="Veneault-Fourrey C."/>
            <person name="LaButti K."/>
            <person name="Lindquist E.A."/>
            <person name="Lipzen A."/>
            <person name="Lundell T."/>
            <person name="Morin E."/>
            <person name="Murat C."/>
            <person name="Riley R."/>
            <person name="Ohm R."/>
            <person name="Sun H."/>
            <person name="Tunlid A."/>
            <person name="Henrissat B."/>
            <person name="Grigoriev I.V."/>
            <person name="Hibbett D.S."/>
            <person name="Martin F."/>
        </authorList>
    </citation>
    <scope>NUCLEOTIDE SEQUENCE [LARGE SCALE GENOMIC DNA]</scope>
    <source>
        <strain evidence="8">FD-334 SS-4</strain>
    </source>
</reference>
<gene>
    <name evidence="7" type="ORF">HYPSUDRAFT_139978</name>
</gene>
<dbReference type="InterPro" id="IPR027417">
    <property type="entry name" value="P-loop_NTPase"/>
</dbReference>
<keyword evidence="8" id="KW-1185">Reference proteome</keyword>
<dbReference type="InterPro" id="IPR011545">
    <property type="entry name" value="DEAD/DEAH_box_helicase_dom"/>
</dbReference>
<accession>A0A0D2MDX1</accession>
<dbReference type="OMA" id="FTGPFCC"/>
<dbReference type="EC" id="5.6.2.4" evidence="5"/>
<evidence type="ECO:0000313" key="7">
    <source>
        <dbReference type="EMBL" id="KJA21728.1"/>
    </source>
</evidence>
<dbReference type="GO" id="GO:0005524">
    <property type="term" value="F:ATP binding"/>
    <property type="evidence" value="ECO:0007669"/>
    <property type="project" value="UniProtKB-KW"/>
</dbReference>
<keyword evidence="2" id="KW-0547">Nucleotide-binding</keyword>
<dbReference type="Gene3D" id="3.40.50.300">
    <property type="entry name" value="P-loop containing nucleotide triphosphate hydrolases"/>
    <property type="match status" value="2"/>
</dbReference>
<dbReference type="GO" id="GO:0043138">
    <property type="term" value="F:3'-5' DNA helicase activity"/>
    <property type="evidence" value="ECO:0007669"/>
    <property type="project" value="UniProtKB-EC"/>
</dbReference>
<evidence type="ECO:0000256" key="2">
    <source>
        <dbReference type="ARBA" id="ARBA00022741"/>
    </source>
</evidence>
<dbReference type="GO" id="GO:0009378">
    <property type="term" value="F:four-way junction helicase activity"/>
    <property type="evidence" value="ECO:0007669"/>
    <property type="project" value="TreeGrafter"/>
</dbReference>
<evidence type="ECO:0000256" key="4">
    <source>
        <dbReference type="ARBA" id="ARBA00034617"/>
    </source>
</evidence>
<comment type="similarity">
    <text evidence="1">Belongs to the helicase family. RecQ subfamily.</text>
</comment>
<feature type="domain" description="Helicase ATP-binding" evidence="6">
    <location>
        <begin position="80"/>
        <end position="264"/>
    </location>
</feature>